<keyword evidence="2" id="KW-1185">Reference proteome</keyword>
<evidence type="ECO:0000313" key="1">
    <source>
        <dbReference type="EMBL" id="XFO70971.1"/>
    </source>
</evidence>
<dbReference type="RefSeq" id="WP_211285184.1">
    <property type="nucleotide sequence ID" value="NZ_CP155571.1"/>
</dbReference>
<reference evidence="1" key="1">
    <citation type="submission" date="2024-05" db="EMBL/GenBank/DDBJ databases">
        <title>Isolation and characterization of Sporomusa carbonis sp. nov., a carboxydotrophic hydrogenogen in the genus of Sporomusa isolated from a charcoal burning pile.</title>
        <authorList>
            <person name="Boeer T."/>
            <person name="Rosenbaum F."/>
            <person name="Eysell L."/>
            <person name="Mueller V."/>
            <person name="Daniel R."/>
            <person name="Poehlein A."/>
        </authorList>
    </citation>
    <scope>NUCLEOTIDE SEQUENCE [LARGE SCALE GENOMIC DNA]</scope>
    <source>
        <strain evidence="1">DSM 3132</strain>
    </source>
</reference>
<dbReference type="EMBL" id="CP155571">
    <property type="protein sequence ID" value="XFO70971.1"/>
    <property type="molecule type" value="Genomic_DNA"/>
</dbReference>
<proteinExistence type="predicted"/>
<name>A0ABZ3IYN5_SPOA4</name>
<accession>A0ABZ3IYN5</accession>
<protein>
    <submittedName>
        <fullName evidence="1">Uncharacterized protein</fullName>
    </submittedName>
</protein>
<evidence type="ECO:0000313" key="2">
    <source>
        <dbReference type="Proteomes" id="UP000216052"/>
    </source>
</evidence>
<sequence length="48" mass="5331">MDVVISYALAIGVLAWSYSKDKSKTRQGLKKAWKAFENILPLLPSCCS</sequence>
<gene>
    <name evidence="1" type="ORF">SPACI_009710</name>
</gene>
<dbReference type="Proteomes" id="UP000216052">
    <property type="component" value="Chromosome"/>
</dbReference>
<organism evidence="1 2">
    <name type="scientific">Sporomusa acidovorans (strain ATCC 49682 / DSM 3132 / Mol)</name>
    <dbReference type="NCBI Taxonomy" id="1123286"/>
    <lineage>
        <taxon>Bacteria</taxon>
        <taxon>Bacillati</taxon>
        <taxon>Bacillota</taxon>
        <taxon>Negativicutes</taxon>
        <taxon>Selenomonadales</taxon>
        <taxon>Sporomusaceae</taxon>
        <taxon>Sporomusa</taxon>
    </lineage>
</organism>